<evidence type="ECO:0000313" key="9">
    <source>
        <dbReference type="Proteomes" id="UP000838412"/>
    </source>
</evidence>
<dbReference type="Gene3D" id="2.30.30.40">
    <property type="entry name" value="SH3 Domains"/>
    <property type="match status" value="1"/>
</dbReference>
<proteinExistence type="predicted"/>
<accession>A0A8J9YWT9</accession>
<name>A0A8J9YWT9_BRALA</name>
<keyword evidence="4" id="KW-0472">Membrane</keyword>
<evidence type="ECO:0000256" key="4">
    <source>
        <dbReference type="ARBA" id="ARBA00023136"/>
    </source>
</evidence>
<dbReference type="CDD" id="cd00174">
    <property type="entry name" value="SH3"/>
    <property type="match status" value="1"/>
</dbReference>
<feature type="chain" id="PRO_5035445483" evidence="6">
    <location>
        <begin position="21"/>
        <end position="102"/>
    </location>
</feature>
<protein>
    <submittedName>
        <fullName evidence="8">GRAP2 protein</fullName>
    </submittedName>
</protein>
<keyword evidence="2" id="KW-0728">SH3 domain</keyword>
<dbReference type="SMART" id="SM00326">
    <property type="entry name" value="SH3"/>
    <property type="match status" value="1"/>
</dbReference>
<keyword evidence="9" id="KW-1185">Reference proteome</keyword>
<evidence type="ECO:0000256" key="5">
    <source>
        <dbReference type="SAM" id="MobiDB-lite"/>
    </source>
</evidence>
<keyword evidence="6" id="KW-0732">Signal</keyword>
<evidence type="ECO:0000256" key="1">
    <source>
        <dbReference type="ARBA" id="ARBA00004170"/>
    </source>
</evidence>
<feature type="region of interest" description="Disordered" evidence="5">
    <location>
        <begin position="83"/>
        <end position="102"/>
    </location>
</feature>
<sequence>MMQTGSLILKLFCCPITATANRIFARAKSDYTPKEENELQLHVADVVQILSTENNGWYFGYLHGRMGLFPANCVEIIKFDSRKPNKQPIPHGCVDRADMESN</sequence>
<dbReference type="EMBL" id="OV696698">
    <property type="protein sequence ID" value="CAH1243115.1"/>
    <property type="molecule type" value="Genomic_DNA"/>
</dbReference>
<keyword evidence="3" id="KW-0175">Coiled coil</keyword>
<gene>
    <name evidence="8" type="primary">GRAP2</name>
    <name evidence="8" type="ORF">BLAG_LOCUS6220</name>
</gene>
<evidence type="ECO:0000313" key="8">
    <source>
        <dbReference type="EMBL" id="CAH1243115.1"/>
    </source>
</evidence>
<dbReference type="Proteomes" id="UP000838412">
    <property type="component" value="Chromosome 13"/>
</dbReference>
<feature type="compositionally biased region" description="Basic and acidic residues" evidence="5">
    <location>
        <begin position="93"/>
        <end position="102"/>
    </location>
</feature>
<dbReference type="AlphaFoldDB" id="A0A8J9YWT9"/>
<feature type="domain" description="SH3" evidence="7">
    <location>
        <begin position="23"/>
        <end position="78"/>
    </location>
</feature>
<dbReference type="InterPro" id="IPR050384">
    <property type="entry name" value="Endophilin_SH3RF"/>
</dbReference>
<evidence type="ECO:0000259" key="7">
    <source>
        <dbReference type="SMART" id="SM00326"/>
    </source>
</evidence>
<evidence type="ECO:0000256" key="3">
    <source>
        <dbReference type="ARBA" id="ARBA00023054"/>
    </source>
</evidence>
<dbReference type="PANTHER" id="PTHR14167:SF81">
    <property type="entry name" value="ENDOPHILIN-A"/>
    <property type="match status" value="1"/>
</dbReference>
<dbReference type="PANTHER" id="PTHR14167">
    <property type="entry name" value="SH3 DOMAIN-CONTAINING"/>
    <property type="match status" value="1"/>
</dbReference>
<dbReference type="SUPFAM" id="SSF50044">
    <property type="entry name" value="SH3-domain"/>
    <property type="match status" value="1"/>
</dbReference>
<dbReference type="InterPro" id="IPR036028">
    <property type="entry name" value="SH3-like_dom_sf"/>
</dbReference>
<comment type="subcellular location">
    <subcellularLocation>
        <location evidence="1">Membrane</location>
        <topology evidence="1">Peripheral membrane protein</topology>
    </subcellularLocation>
</comment>
<reference evidence="8" key="1">
    <citation type="submission" date="2022-01" db="EMBL/GenBank/DDBJ databases">
        <authorList>
            <person name="Braso-Vives M."/>
        </authorList>
    </citation>
    <scope>NUCLEOTIDE SEQUENCE</scope>
</reference>
<dbReference type="InterPro" id="IPR001452">
    <property type="entry name" value="SH3_domain"/>
</dbReference>
<evidence type="ECO:0000256" key="2">
    <source>
        <dbReference type="ARBA" id="ARBA00022443"/>
    </source>
</evidence>
<organism evidence="8 9">
    <name type="scientific">Branchiostoma lanceolatum</name>
    <name type="common">Common lancelet</name>
    <name type="synonym">Amphioxus lanceolatum</name>
    <dbReference type="NCBI Taxonomy" id="7740"/>
    <lineage>
        <taxon>Eukaryota</taxon>
        <taxon>Metazoa</taxon>
        <taxon>Chordata</taxon>
        <taxon>Cephalochordata</taxon>
        <taxon>Leptocardii</taxon>
        <taxon>Amphioxiformes</taxon>
        <taxon>Branchiostomatidae</taxon>
        <taxon>Branchiostoma</taxon>
    </lineage>
</organism>
<dbReference type="Pfam" id="PF07653">
    <property type="entry name" value="SH3_2"/>
    <property type="match status" value="1"/>
</dbReference>
<feature type="signal peptide" evidence="6">
    <location>
        <begin position="1"/>
        <end position="20"/>
    </location>
</feature>
<dbReference type="OrthoDB" id="28357at2759"/>
<evidence type="ECO:0000256" key="6">
    <source>
        <dbReference type="SAM" id="SignalP"/>
    </source>
</evidence>